<reference evidence="13 14" key="1">
    <citation type="submission" date="2020-04" db="EMBL/GenBank/DDBJ databases">
        <authorList>
            <person name="Laetsch R D."/>
            <person name="Stevens L."/>
            <person name="Kumar S."/>
            <person name="Blaxter L. M."/>
        </authorList>
    </citation>
    <scope>NUCLEOTIDE SEQUENCE [LARGE SCALE GENOMIC DNA]</scope>
</reference>
<feature type="domain" description="SH2" evidence="11">
    <location>
        <begin position="74"/>
        <end position="168"/>
    </location>
</feature>
<keyword evidence="3 9" id="KW-0418">Kinase</keyword>
<dbReference type="PROSITE" id="PS00107">
    <property type="entry name" value="PROTEIN_KINASE_ATP"/>
    <property type="match status" value="1"/>
</dbReference>
<dbReference type="Gene3D" id="3.30.505.10">
    <property type="entry name" value="SH2 domain"/>
    <property type="match status" value="1"/>
</dbReference>
<dbReference type="CDD" id="cd00192">
    <property type="entry name" value="PTKc"/>
    <property type="match status" value="1"/>
</dbReference>
<feature type="compositionally biased region" description="Low complexity" evidence="10">
    <location>
        <begin position="491"/>
        <end position="512"/>
    </location>
</feature>
<feature type="binding site" evidence="8">
    <location>
        <position position="217"/>
    </location>
    <ligand>
        <name>ATP</name>
        <dbReference type="ChEBI" id="CHEBI:30616"/>
    </ligand>
</feature>
<dbReference type="PANTHER" id="PTHR24418">
    <property type="entry name" value="TYROSINE-PROTEIN KINASE"/>
    <property type="match status" value="1"/>
</dbReference>
<organism evidence="13 14">
    <name type="scientific">Caenorhabditis bovis</name>
    <dbReference type="NCBI Taxonomy" id="2654633"/>
    <lineage>
        <taxon>Eukaryota</taxon>
        <taxon>Metazoa</taxon>
        <taxon>Ecdysozoa</taxon>
        <taxon>Nematoda</taxon>
        <taxon>Chromadorea</taxon>
        <taxon>Rhabditida</taxon>
        <taxon>Rhabditina</taxon>
        <taxon>Rhabditomorpha</taxon>
        <taxon>Rhabditoidea</taxon>
        <taxon>Rhabditidae</taxon>
        <taxon>Peloderinae</taxon>
        <taxon>Caenorhabditis</taxon>
    </lineage>
</organism>
<dbReference type="Pfam" id="PF00017">
    <property type="entry name" value="SH2"/>
    <property type="match status" value="1"/>
</dbReference>
<dbReference type="PROSITE" id="PS50011">
    <property type="entry name" value="PROTEIN_KINASE_DOM"/>
    <property type="match status" value="1"/>
</dbReference>
<gene>
    <name evidence="13" type="ORF">CBOVIS_LOCUS8319</name>
</gene>
<feature type="domain" description="Protein kinase" evidence="12">
    <location>
        <begin position="180"/>
        <end position="443"/>
    </location>
</feature>
<dbReference type="InterPro" id="IPR001245">
    <property type="entry name" value="Ser-Thr/Tyr_kinase_cat_dom"/>
</dbReference>
<dbReference type="InterPro" id="IPR000980">
    <property type="entry name" value="SH2"/>
</dbReference>
<feature type="compositionally biased region" description="Basic and acidic residues" evidence="10">
    <location>
        <begin position="445"/>
        <end position="454"/>
    </location>
</feature>
<keyword evidence="5 9" id="KW-0829">Tyrosine-protein kinase</keyword>
<keyword evidence="7" id="KW-0727">SH2 domain</keyword>
<comment type="catalytic activity">
    <reaction evidence="6 9">
        <text>L-tyrosyl-[protein] + ATP = O-phospho-L-tyrosyl-[protein] + ADP + H(+)</text>
        <dbReference type="Rhea" id="RHEA:10596"/>
        <dbReference type="Rhea" id="RHEA-COMP:10136"/>
        <dbReference type="Rhea" id="RHEA-COMP:20101"/>
        <dbReference type="ChEBI" id="CHEBI:15378"/>
        <dbReference type="ChEBI" id="CHEBI:30616"/>
        <dbReference type="ChEBI" id="CHEBI:46858"/>
        <dbReference type="ChEBI" id="CHEBI:61978"/>
        <dbReference type="ChEBI" id="CHEBI:456216"/>
        <dbReference type="EC" id="2.7.10.2"/>
    </reaction>
</comment>
<keyword evidence="1 9" id="KW-0808">Transferase</keyword>
<dbReference type="EC" id="2.7.10.2" evidence="9"/>
<dbReference type="SUPFAM" id="SSF55550">
    <property type="entry name" value="SH2 domain"/>
    <property type="match status" value="1"/>
</dbReference>
<evidence type="ECO:0000256" key="1">
    <source>
        <dbReference type="ARBA" id="ARBA00022679"/>
    </source>
</evidence>
<evidence type="ECO:0000313" key="14">
    <source>
        <dbReference type="Proteomes" id="UP000494206"/>
    </source>
</evidence>
<dbReference type="GO" id="GO:0004715">
    <property type="term" value="F:non-membrane spanning protein tyrosine kinase activity"/>
    <property type="evidence" value="ECO:0007669"/>
    <property type="project" value="UniProtKB-EC"/>
</dbReference>
<evidence type="ECO:0000256" key="10">
    <source>
        <dbReference type="SAM" id="MobiDB-lite"/>
    </source>
</evidence>
<dbReference type="SUPFAM" id="SSF56112">
    <property type="entry name" value="Protein kinase-like (PK-like)"/>
    <property type="match status" value="1"/>
</dbReference>
<dbReference type="InterPro" id="IPR017441">
    <property type="entry name" value="Protein_kinase_ATP_BS"/>
</dbReference>
<dbReference type="InterPro" id="IPR000719">
    <property type="entry name" value="Prot_kinase_dom"/>
</dbReference>
<keyword evidence="4 8" id="KW-0067">ATP-binding</keyword>
<evidence type="ECO:0000256" key="9">
    <source>
        <dbReference type="RuleBase" id="RU362096"/>
    </source>
</evidence>
<feature type="region of interest" description="Disordered" evidence="10">
    <location>
        <begin position="445"/>
        <end position="466"/>
    </location>
</feature>
<evidence type="ECO:0000256" key="7">
    <source>
        <dbReference type="PROSITE-ProRule" id="PRU00191"/>
    </source>
</evidence>
<dbReference type="InterPro" id="IPR020635">
    <property type="entry name" value="Tyr_kinase_cat_dom"/>
</dbReference>
<evidence type="ECO:0000256" key="6">
    <source>
        <dbReference type="ARBA" id="ARBA00051245"/>
    </source>
</evidence>
<accession>A0A8S1F3I0</accession>
<comment type="caution">
    <text evidence="13">The sequence shown here is derived from an EMBL/GenBank/DDBJ whole genome shotgun (WGS) entry which is preliminary data.</text>
</comment>
<protein>
    <recommendedName>
        <fullName evidence="9">Tyrosine-protein kinase</fullName>
        <ecNumber evidence="9">2.7.10.2</ecNumber>
    </recommendedName>
</protein>
<dbReference type="CDD" id="cd10361">
    <property type="entry name" value="SH2_Fps_family"/>
    <property type="match status" value="1"/>
</dbReference>
<feature type="region of interest" description="Disordered" evidence="10">
    <location>
        <begin position="478"/>
        <end position="535"/>
    </location>
</feature>
<dbReference type="SMART" id="SM00252">
    <property type="entry name" value="SH2"/>
    <property type="match status" value="1"/>
</dbReference>
<keyword evidence="2 8" id="KW-0547">Nucleotide-binding</keyword>
<dbReference type="Gene3D" id="1.10.510.10">
    <property type="entry name" value="Transferase(Phosphotransferase) domain 1"/>
    <property type="match status" value="1"/>
</dbReference>
<name>A0A8S1F3I0_9PELO</name>
<dbReference type="SMART" id="SM00219">
    <property type="entry name" value="TyrKc"/>
    <property type="match status" value="1"/>
</dbReference>
<dbReference type="AlphaFoldDB" id="A0A8S1F3I0"/>
<dbReference type="InterPro" id="IPR011009">
    <property type="entry name" value="Kinase-like_dom_sf"/>
</dbReference>
<dbReference type="EMBL" id="CADEPM010000005">
    <property type="protein sequence ID" value="CAB3406217.1"/>
    <property type="molecule type" value="Genomic_DNA"/>
</dbReference>
<dbReference type="Gene3D" id="3.30.200.20">
    <property type="entry name" value="Phosphorylase Kinase, domain 1"/>
    <property type="match status" value="1"/>
</dbReference>
<dbReference type="Pfam" id="PF07714">
    <property type="entry name" value="PK_Tyr_Ser-Thr"/>
    <property type="match status" value="1"/>
</dbReference>
<evidence type="ECO:0000259" key="11">
    <source>
        <dbReference type="PROSITE" id="PS50001"/>
    </source>
</evidence>
<dbReference type="FunFam" id="1.10.510.10:FF:001408">
    <property type="entry name" value="Tyrosine-protein kinase"/>
    <property type="match status" value="1"/>
</dbReference>
<evidence type="ECO:0000259" key="12">
    <source>
        <dbReference type="PROSITE" id="PS50011"/>
    </source>
</evidence>
<evidence type="ECO:0000313" key="13">
    <source>
        <dbReference type="EMBL" id="CAB3406217.1"/>
    </source>
</evidence>
<dbReference type="OrthoDB" id="546826at2759"/>
<dbReference type="GO" id="GO:0005524">
    <property type="term" value="F:ATP binding"/>
    <property type="evidence" value="ECO:0007669"/>
    <property type="project" value="UniProtKB-UniRule"/>
</dbReference>
<dbReference type="InterPro" id="IPR035849">
    <property type="entry name" value="Fes/Fps/Fer_SH2"/>
</dbReference>
<feature type="compositionally biased region" description="Basic residues" evidence="10">
    <location>
        <begin position="526"/>
        <end position="535"/>
    </location>
</feature>
<dbReference type="PROSITE" id="PS00109">
    <property type="entry name" value="PROTEIN_KINASE_TYR"/>
    <property type="match status" value="1"/>
</dbReference>
<dbReference type="InterPro" id="IPR008266">
    <property type="entry name" value="Tyr_kinase_AS"/>
</dbReference>
<keyword evidence="14" id="KW-1185">Reference proteome</keyword>
<dbReference type="Proteomes" id="UP000494206">
    <property type="component" value="Unassembled WGS sequence"/>
</dbReference>
<dbReference type="InterPro" id="IPR036860">
    <property type="entry name" value="SH2_dom_sf"/>
</dbReference>
<sequence length="535" mass="59308">MKTRSPSAPSAVGQAPSSLSGVKKRMSMRKLATGPGDQSLLKTQTETSVVHTEGVNPKQDIVKTLAKCLIEHTWFHGVMPRDEISELLQKDGDFIVRKTTEKGKPIICLSVRHGPEVRHFPLSYENGIWFLKNMDKNRKFFDLDELLNYLVTERFPLPPSNAVLIQAIPRPEYYILHDNITLTKKLGSGAFGEVWKGKLKKVVGPGDVVEIEVAVKKMKGNPTKAVTAEFVKEAKLMRKLVHRNIVTVHGVAPSEEPLMIIIELASNGCLKEYVKKHKCPTDQLMQFAADAARGMAYLSSKLIIHRDLAARNLLLGAQVEVKIADFGLSVAGKNEIKVNKMKLPIRWLAPETIDTGVFTAKTDVWSYSVTLWEIFNRCASDPFPNMTNQQAKEKIRTLTPPMQAPPEAPMAVVRLMLDCFEKTPEARPTFAQILKRLCPNEDVSEYEKNPDEAKTQYGDVPDESTKQVRLTVSNRVIAPKKSGSVGQMLKPSPSGGPSVLSPSTAASSTTLVKTAQPKAPAESKRKSIMPKKKKK</sequence>
<feature type="region of interest" description="Disordered" evidence="10">
    <location>
        <begin position="1"/>
        <end position="39"/>
    </location>
</feature>
<dbReference type="PROSITE" id="PS50001">
    <property type="entry name" value="SH2"/>
    <property type="match status" value="1"/>
</dbReference>
<proteinExistence type="inferred from homology"/>
<comment type="similarity">
    <text evidence="9">Belongs to the protein kinase superfamily. Tyr protein kinase family.</text>
</comment>
<evidence type="ECO:0000256" key="3">
    <source>
        <dbReference type="ARBA" id="ARBA00022777"/>
    </source>
</evidence>
<evidence type="ECO:0000256" key="2">
    <source>
        <dbReference type="ARBA" id="ARBA00022741"/>
    </source>
</evidence>
<dbReference type="PRINTS" id="PR00109">
    <property type="entry name" value="TYRKINASE"/>
</dbReference>
<evidence type="ECO:0000256" key="5">
    <source>
        <dbReference type="ARBA" id="ARBA00023137"/>
    </source>
</evidence>
<evidence type="ECO:0000256" key="4">
    <source>
        <dbReference type="ARBA" id="ARBA00022840"/>
    </source>
</evidence>
<dbReference type="InterPro" id="IPR050198">
    <property type="entry name" value="Non-receptor_tyrosine_kinases"/>
</dbReference>
<evidence type="ECO:0000256" key="8">
    <source>
        <dbReference type="PROSITE-ProRule" id="PRU10141"/>
    </source>
</evidence>